<comment type="caution">
    <text evidence="9">The sequence shown here is derived from an EMBL/GenBank/DDBJ whole genome shotgun (WGS) entry which is preliminary data.</text>
</comment>
<dbReference type="PANTHER" id="PTHR11078">
    <property type="entry name" value="N UTILIZATION SUBSTANCE PROTEIN B-RELATED"/>
    <property type="match status" value="1"/>
</dbReference>
<dbReference type="InterPro" id="IPR035926">
    <property type="entry name" value="NusB-like_sf"/>
</dbReference>
<dbReference type="Gene3D" id="1.10.940.10">
    <property type="entry name" value="NusB-like"/>
    <property type="match status" value="1"/>
</dbReference>
<dbReference type="PANTHER" id="PTHR11078:SF3">
    <property type="entry name" value="ANTITERMINATION NUSB DOMAIN-CONTAINING PROTEIN"/>
    <property type="match status" value="1"/>
</dbReference>
<sequence length="295" mass="33665">MHSRRAIRESAIQFLYCSDLEGGAAAENLSETFWELALESDQSKLIKASAKAVLHLNQGRESRHNKLVERSADSIAIISTDPEAEKVKKALDHLLKLESKWQSIIDRIQRLYDPGVETPDPELSAALNDLYTLNSQLTDLRTRWNLQLQDFPYINKRLTPIKAAIDGLQRVSDRIVMVQNPKEFADHPDIKHIQETNDKMESFRKEVDSLSRAIVSKKAELDSTIEKIVDNYKPERIDPVDRAILRLGTYEIFFKEEIPAPVTINECIEISRRFGSNESPRFINGVLDKIAKIDA</sequence>
<dbReference type="Pfam" id="PF01029">
    <property type="entry name" value="NusB"/>
    <property type="match status" value="1"/>
</dbReference>
<protein>
    <recommendedName>
        <fullName evidence="6">Transcription antitermination protein NusB</fullName>
    </recommendedName>
    <alternativeName>
        <fullName evidence="6">Antitermination factor NusB</fullName>
    </alternativeName>
</protein>
<proteinExistence type="inferred from homology"/>
<keyword evidence="10" id="KW-1185">Reference proteome</keyword>
<dbReference type="Proteomes" id="UP001597297">
    <property type="component" value="Unassembled WGS sequence"/>
</dbReference>
<evidence type="ECO:0000313" key="9">
    <source>
        <dbReference type="EMBL" id="MFD2274917.1"/>
    </source>
</evidence>
<accession>A0ABW5DX62</accession>
<dbReference type="NCBIfam" id="TIGR01951">
    <property type="entry name" value="nusB"/>
    <property type="match status" value="1"/>
</dbReference>
<name>A0ABW5DX62_9BACT</name>
<keyword evidence="3 6" id="KW-0694">RNA-binding</keyword>
<dbReference type="HAMAP" id="MF_00073">
    <property type="entry name" value="NusB"/>
    <property type="match status" value="1"/>
</dbReference>
<keyword evidence="5 6" id="KW-0804">Transcription</keyword>
<feature type="domain" description="NusB/RsmB/TIM44" evidence="8">
    <location>
        <begin position="186"/>
        <end position="292"/>
    </location>
</feature>
<evidence type="ECO:0000256" key="7">
    <source>
        <dbReference type="SAM" id="Coils"/>
    </source>
</evidence>
<organism evidence="9 10">
    <name type="scientific">Rubritalea spongiae</name>
    <dbReference type="NCBI Taxonomy" id="430797"/>
    <lineage>
        <taxon>Bacteria</taxon>
        <taxon>Pseudomonadati</taxon>
        <taxon>Verrucomicrobiota</taxon>
        <taxon>Verrucomicrobiia</taxon>
        <taxon>Verrucomicrobiales</taxon>
        <taxon>Rubritaleaceae</taxon>
        <taxon>Rubritalea</taxon>
    </lineage>
</organism>
<dbReference type="InterPro" id="IPR006027">
    <property type="entry name" value="NusB_RsmB_TIM44"/>
</dbReference>
<evidence type="ECO:0000256" key="3">
    <source>
        <dbReference type="ARBA" id="ARBA00022884"/>
    </source>
</evidence>
<keyword evidence="4 6" id="KW-0805">Transcription regulation</keyword>
<evidence type="ECO:0000256" key="5">
    <source>
        <dbReference type="ARBA" id="ARBA00023163"/>
    </source>
</evidence>
<dbReference type="SUPFAM" id="SSF48013">
    <property type="entry name" value="NusB-like"/>
    <property type="match status" value="1"/>
</dbReference>
<dbReference type="InterPro" id="IPR011605">
    <property type="entry name" value="NusB_fam"/>
</dbReference>
<comment type="function">
    <text evidence="6">Involved in transcription antitermination. Required for transcription of ribosomal RNA (rRNA) genes. Binds specifically to the boxA antiterminator sequence of the ribosomal RNA (rrn) operons.</text>
</comment>
<evidence type="ECO:0000256" key="4">
    <source>
        <dbReference type="ARBA" id="ARBA00023015"/>
    </source>
</evidence>
<keyword evidence="7" id="KW-0175">Coiled coil</keyword>
<evidence type="ECO:0000256" key="6">
    <source>
        <dbReference type="HAMAP-Rule" id="MF_00073"/>
    </source>
</evidence>
<evidence type="ECO:0000256" key="2">
    <source>
        <dbReference type="ARBA" id="ARBA00022814"/>
    </source>
</evidence>
<evidence type="ECO:0000259" key="8">
    <source>
        <dbReference type="Pfam" id="PF01029"/>
    </source>
</evidence>
<feature type="coiled-coil region" evidence="7">
    <location>
        <begin position="193"/>
        <end position="220"/>
    </location>
</feature>
<evidence type="ECO:0000313" key="10">
    <source>
        <dbReference type="Proteomes" id="UP001597297"/>
    </source>
</evidence>
<keyword evidence="2 6" id="KW-0889">Transcription antitermination</keyword>
<comment type="similarity">
    <text evidence="1 6">Belongs to the NusB family.</text>
</comment>
<evidence type="ECO:0000256" key="1">
    <source>
        <dbReference type="ARBA" id="ARBA00005952"/>
    </source>
</evidence>
<dbReference type="EMBL" id="JBHUJC010000001">
    <property type="protein sequence ID" value="MFD2274917.1"/>
    <property type="molecule type" value="Genomic_DNA"/>
</dbReference>
<reference evidence="10" key="1">
    <citation type="journal article" date="2019" name="Int. J. Syst. Evol. Microbiol.">
        <title>The Global Catalogue of Microorganisms (GCM) 10K type strain sequencing project: providing services to taxonomists for standard genome sequencing and annotation.</title>
        <authorList>
            <consortium name="The Broad Institute Genomics Platform"/>
            <consortium name="The Broad Institute Genome Sequencing Center for Infectious Disease"/>
            <person name="Wu L."/>
            <person name="Ma J."/>
        </authorList>
    </citation>
    <scope>NUCLEOTIDE SEQUENCE [LARGE SCALE GENOMIC DNA]</scope>
    <source>
        <strain evidence="10">JCM 16545</strain>
    </source>
</reference>
<gene>
    <name evidence="6 9" type="primary">nusB</name>
    <name evidence="9" type="ORF">ACFSQZ_00410</name>
</gene>
<dbReference type="RefSeq" id="WP_377096335.1">
    <property type="nucleotide sequence ID" value="NZ_JBHSJM010000001.1"/>
</dbReference>